<evidence type="ECO:0000256" key="2">
    <source>
        <dbReference type="ARBA" id="ARBA00022723"/>
    </source>
</evidence>
<keyword evidence="7" id="KW-1185">Reference proteome</keyword>
<dbReference type="OrthoDB" id="10373972at2759"/>
<proteinExistence type="inferred from homology"/>
<evidence type="ECO:0000256" key="4">
    <source>
        <dbReference type="ARBA" id="ARBA00038402"/>
    </source>
</evidence>
<dbReference type="Proteomes" id="UP000002630">
    <property type="component" value="Linkage Group LG09"/>
</dbReference>
<dbReference type="STRING" id="2880.D7FLR2"/>
<dbReference type="OMA" id="CKHANDR"/>
<dbReference type="PANTHER" id="PTHR14742">
    <property type="entry name" value="RIBONUCLEASE P SUBUNIT P21"/>
    <property type="match status" value="1"/>
</dbReference>
<name>D7FLR2_ECTSI</name>
<evidence type="ECO:0000256" key="3">
    <source>
        <dbReference type="ARBA" id="ARBA00022833"/>
    </source>
</evidence>
<dbReference type="GO" id="GO:0005655">
    <property type="term" value="C:nucleolar ribonuclease P complex"/>
    <property type="evidence" value="ECO:0007669"/>
    <property type="project" value="TreeGrafter"/>
</dbReference>
<dbReference type="GO" id="GO:0046872">
    <property type="term" value="F:metal ion binding"/>
    <property type="evidence" value="ECO:0007669"/>
    <property type="project" value="UniProtKB-KW"/>
</dbReference>
<evidence type="ECO:0000313" key="6">
    <source>
        <dbReference type="EMBL" id="CBJ29737.1"/>
    </source>
</evidence>
<protein>
    <submittedName>
        <fullName evidence="6">Uncharacterized protein</fullName>
    </submittedName>
</protein>
<feature type="compositionally biased region" description="Basic residues" evidence="5">
    <location>
        <begin position="166"/>
        <end position="181"/>
    </location>
</feature>
<evidence type="ECO:0000256" key="5">
    <source>
        <dbReference type="SAM" id="MobiDB-lite"/>
    </source>
</evidence>
<keyword evidence="1" id="KW-0819">tRNA processing</keyword>
<dbReference type="InParanoid" id="D7FLR2"/>
<dbReference type="Gene3D" id="6.20.50.20">
    <property type="match status" value="1"/>
</dbReference>
<feature type="region of interest" description="Disordered" evidence="5">
    <location>
        <begin position="157"/>
        <end position="319"/>
    </location>
</feature>
<dbReference type="PANTHER" id="PTHR14742:SF0">
    <property type="entry name" value="RIBONUCLEASE P PROTEIN SUBUNIT P21"/>
    <property type="match status" value="1"/>
</dbReference>
<feature type="compositionally biased region" description="Basic and acidic residues" evidence="5">
    <location>
        <begin position="182"/>
        <end position="194"/>
    </location>
</feature>
<dbReference type="EMBL" id="FN648144">
    <property type="protein sequence ID" value="CBJ29737.1"/>
    <property type="molecule type" value="Genomic_DNA"/>
</dbReference>
<reference evidence="6 7" key="1">
    <citation type="journal article" date="2010" name="Nature">
        <title>The Ectocarpus genome and the independent evolution of multicellularity in brown algae.</title>
        <authorList>
            <person name="Cock J.M."/>
            <person name="Sterck L."/>
            <person name="Rouze P."/>
            <person name="Scornet D."/>
            <person name="Allen A.E."/>
            <person name="Amoutzias G."/>
            <person name="Anthouard V."/>
            <person name="Artiguenave F."/>
            <person name="Aury J.M."/>
            <person name="Badger J.H."/>
            <person name="Beszteri B."/>
            <person name="Billiau K."/>
            <person name="Bonnet E."/>
            <person name="Bothwell J.H."/>
            <person name="Bowler C."/>
            <person name="Boyen C."/>
            <person name="Brownlee C."/>
            <person name="Carrano C.J."/>
            <person name="Charrier B."/>
            <person name="Cho G.Y."/>
            <person name="Coelho S.M."/>
            <person name="Collen J."/>
            <person name="Corre E."/>
            <person name="Da Silva C."/>
            <person name="Delage L."/>
            <person name="Delaroque N."/>
            <person name="Dittami S.M."/>
            <person name="Doulbeau S."/>
            <person name="Elias M."/>
            <person name="Farnham G."/>
            <person name="Gachon C.M."/>
            <person name="Gschloessl B."/>
            <person name="Heesch S."/>
            <person name="Jabbari K."/>
            <person name="Jubin C."/>
            <person name="Kawai H."/>
            <person name="Kimura K."/>
            <person name="Kloareg B."/>
            <person name="Kupper F.C."/>
            <person name="Lang D."/>
            <person name="Le Bail A."/>
            <person name="Leblanc C."/>
            <person name="Lerouge P."/>
            <person name="Lohr M."/>
            <person name="Lopez P.J."/>
            <person name="Martens C."/>
            <person name="Maumus F."/>
            <person name="Michel G."/>
            <person name="Miranda-Saavedra D."/>
            <person name="Morales J."/>
            <person name="Moreau H."/>
            <person name="Motomura T."/>
            <person name="Nagasato C."/>
            <person name="Napoli C.A."/>
            <person name="Nelson D.R."/>
            <person name="Nyvall-Collen P."/>
            <person name="Peters A.F."/>
            <person name="Pommier C."/>
            <person name="Potin P."/>
            <person name="Poulain J."/>
            <person name="Quesneville H."/>
            <person name="Read B."/>
            <person name="Rensing S.A."/>
            <person name="Ritter A."/>
            <person name="Rousvoal S."/>
            <person name="Samanta M."/>
            <person name="Samson G."/>
            <person name="Schroeder D.C."/>
            <person name="Segurens B."/>
            <person name="Strittmatter M."/>
            <person name="Tonon T."/>
            <person name="Tregear J.W."/>
            <person name="Valentin K."/>
            <person name="von Dassow P."/>
            <person name="Yamagishi T."/>
            <person name="Van de Peer Y."/>
            <person name="Wincker P."/>
        </authorList>
    </citation>
    <scope>NUCLEOTIDE SEQUENCE [LARGE SCALE GENOMIC DNA]</scope>
    <source>
        <strain evidence="7">Ec32 / CCAP1310/4</strain>
    </source>
</reference>
<dbReference type="AlphaFoldDB" id="D7FLR2"/>
<dbReference type="GO" id="GO:0008033">
    <property type="term" value="P:tRNA processing"/>
    <property type="evidence" value="ECO:0007669"/>
    <property type="project" value="UniProtKB-KW"/>
</dbReference>
<evidence type="ECO:0000313" key="7">
    <source>
        <dbReference type="Proteomes" id="UP000002630"/>
    </source>
</evidence>
<comment type="similarity">
    <text evidence="4">Belongs to the eukaryotic/archaeal RNase P protein component 4 family.</text>
</comment>
<keyword evidence="2" id="KW-0479">Metal-binding</keyword>
<evidence type="ECO:0000256" key="1">
    <source>
        <dbReference type="ARBA" id="ARBA00022694"/>
    </source>
</evidence>
<sequence>MEAGRGDDGAAKTEERKVLELAECEGLPREMTESDGVTEHVFQRMDFLWRASNCLRLVSPAVSRIYSDQLRKLCAEYEARRPGSGPLLPEWVSDSLCNSCGGILTPGITCRIRVRHRSLASPSVKKAKAKTRVEKTNTNKCRNEVVTTCLTCGGINTRGGTERQARDKKRRRRGGSRGRKQAVRDSGEGIEALKGKKRNRDAATLRGDYIPLGGGSLATPPTIPSRKRVAQTPSSNKRVGGSESGNGDGDSGASKSVHHNRRGKSGGSGSGGDAISASGEEGKGEAGVAPPALSLLERIRRDKKKKRRHDAASAAATAE</sequence>
<accession>D7FLR2</accession>
<gene>
    <name evidence="6" type="ORF">Esi_0160_0025</name>
</gene>
<organism evidence="6 7">
    <name type="scientific">Ectocarpus siliculosus</name>
    <name type="common">Brown alga</name>
    <name type="synonym">Conferva siliculosa</name>
    <dbReference type="NCBI Taxonomy" id="2880"/>
    <lineage>
        <taxon>Eukaryota</taxon>
        <taxon>Sar</taxon>
        <taxon>Stramenopiles</taxon>
        <taxon>Ochrophyta</taxon>
        <taxon>PX clade</taxon>
        <taxon>Phaeophyceae</taxon>
        <taxon>Ectocarpales</taxon>
        <taxon>Ectocarpaceae</taxon>
        <taxon>Ectocarpus</taxon>
    </lineage>
</organism>
<keyword evidence="3" id="KW-0862">Zinc</keyword>
<dbReference type="EMBL" id="FN649734">
    <property type="protein sequence ID" value="CBJ29737.1"/>
    <property type="molecule type" value="Genomic_DNA"/>
</dbReference>
<dbReference type="Pfam" id="PF04032">
    <property type="entry name" value="Rpr2"/>
    <property type="match status" value="1"/>
</dbReference>
<dbReference type="InterPro" id="IPR007175">
    <property type="entry name" value="Rpr2/Snm1/Rpp21"/>
</dbReference>